<dbReference type="HOGENOM" id="CLU_987557_0_0_1"/>
<dbReference type="EMBL" id="KN837156">
    <property type="protein sequence ID" value="KIJ38887.1"/>
    <property type="molecule type" value="Genomic_DNA"/>
</dbReference>
<evidence type="ECO:0000313" key="1">
    <source>
        <dbReference type="EMBL" id="KIJ38887.1"/>
    </source>
</evidence>
<proteinExistence type="predicted"/>
<organism evidence="1 2">
    <name type="scientific">Sphaerobolus stellatus (strain SS14)</name>
    <dbReference type="NCBI Taxonomy" id="990650"/>
    <lineage>
        <taxon>Eukaryota</taxon>
        <taxon>Fungi</taxon>
        <taxon>Dikarya</taxon>
        <taxon>Basidiomycota</taxon>
        <taxon>Agaricomycotina</taxon>
        <taxon>Agaricomycetes</taxon>
        <taxon>Phallomycetidae</taxon>
        <taxon>Geastrales</taxon>
        <taxon>Sphaerobolaceae</taxon>
        <taxon>Sphaerobolus</taxon>
    </lineage>
</organism>
<accession>A0A0C9VBJ7</accession>
<sequence>MAAALRNNAAWLRSIISELLVSPHIHFGHAPAAAMAIRLGPGPIDLFSTRFNNYFTTEVTGIVVGEPVDREGLKKCLLGLQQHYSPDTVTYETPDPGMTAGSNEAQISFTGQSKETGPYKVAIDANEMPTALRNNTAWLQSIISELLVSPYIHFGHAPTAAIAIRLGPGPIDLFSTRFNNYFTTEVTGIVAGEPVDREGLKKCLLGLQQHYSPDTVAFETPDPGTTVGSNEAQISFTGQSKETGPYKVAIDAKILKSGGAKKISSIRMDGIPELFSEKTSSV</sequence>
<dbReference type="Proteomes" id="UP000054279">
    <property type="component" value="Unassembled WGS sequence"/>
</dbReference>
<protein>
    <submittedName>
        <fullName evidence="1">Uncharacterized protein</fullName>
    </submittedName>
</protein>
<name>A0A0C9VBJ7_SPHS4</name>
<gene>
    <name evidence="1" type="ORF">M422DRAFT_781217</name>
</gene>
<evidence type="ECO:0000313" key="2">
    <source>
        <dbReference type="Proteomes" id="UP000054279"/>
    </source>
</evidence>
<reference evidence="1 2" key="1">
    <citation type="submission" date="2014-06" db="EMBL/GenBank/DDBJ databases">
        <title>Evolutionary Origins and Diversification of the Mycorrhizal Mutualists.</title>
        <authorList>
            <consortium name="DOE Joint Genome Institute"/>
            <consortium name="Mycorrhizal Genomics Consortium"/>
            <person name="Kohler A."/>
            <person name="Kuo A."/>
            <person name="Nagy L.G."/>
            <person name="Floudas D."/>
            <person name="Copeland A."/>
            <person name="Barry K.W."/>
            <person name="Cichocki N."/>
            <person name="Veneault-Fourrey C."/>
            <person name="LaButti K."/>
            <person name="Lindquist E.A."/>
            <person name="Lipzen A."/>
            <person name="Lundell T."/>
            <person name="Morin E."/>
            <person name="Murat C."/>
            <person name="Riley R."/>
            <person name="Ohm R."/>
            <person name="Sun H."/>
            <person name="Tunlid A."/>
            <person name="Henrissat B."/>
            <person name="Grigoriev I.V."/>
            <person name="Hibbett D.S."/>
            <person name="Martin F."/>
        </authorList>
    </citation>
    <scope>NUCLEOTIDE SEQUENCE [LARGE SCALE GENOMIC DNA]</scope>
    <source>
        <strain evidence="1 2">SS14</strain>
    </source>
</reference>
<dbReference type="AlphaFoldDB" id="A0A0C9VBJ7"/>
<dbReference type="OrthoDB" id="3261851at2759"/>
<keyword evidence="2" id="KW-1185">Reference proteome</keyword>